<evidence type="ECO:0000313" key="2">
    <source>
        <dbReference type="EMBL" id="KAK0719307.1"/>
    </source>
</evidence>
<gene>
    <name evidence="2" type="ORF">B0H67DRAFT_572884</name>
</gene>
<dbReference type="GO" id="GO:0005524">
    <property type="term" value="F:ATP binding"/>
    <property type="evidence" value="ECO:0007669"/>
    <property type="project" value="InterPro"/>
</dbReference>
<accession>A0AA40AP30</accession>
<keyword evidence="3" id="KW-1185">Reference proteome</keyword>
<dbReference type="Proteomes" id="UP001172102">
    <property type="component" value="Unassembled WGS sequence"/>
</dbReference>
<protein>
    <submittedName>
        <fullName evidence="2">Kinase-like domain-containing protein</fullName>
    </submittedName>
</protein>
<feature type="domain" description="Protein kinase" evidence="1">
    <location>
        <begin position="1"/>
        <end position="140"/>
    </location>
</feature>
<dbReference type="PROSITE" id="PS00108">
    <property type="entry name" value="PROTEIN_KINASE_ST"/>
    <property type="match status" value="1"/>
</dbReference>
<dbReference type="Gene3D" id="1.10.510.10">
    <property type="entry name" value="Transferase(Phosphotransferase) domain 1"/>
    <property type="match status" value="1"/>
</dbReference>
<dbReference type="PANTHER" id="PTHR48011:SF4">
    <property type="entry name" value="MITOGEN-ACTIVATED PROTEIN KINASE KINASE KINASE 19"/>
    <property type="match status" value="1"/>
</dbReference>
<sequence length="140" mass="15232">MSLVYEYSALGTLGDLFRQPRHAGAPPAYDLPQAHSLAMDAAAGLEALHAYGVAHGDIKPDNILLFPAREPSDRDTDRDTEVRFVAKLNDFGSAIIDEQGFSMSRSQQSARAFYGGTPMFTPEFVAEMSGEIPFHLAPLC</sequence>
<dbReference type="InterPro" id="IPR008271">
    <property type="entry name" value="Ser/Thr_kinase_AS"/>
</dbReference>
<dbReference type="InterPro" id="IPR052751">
    <property type="entry name" value="Plant_MAPKKK"/>
</dbReference>
<dbReference type="GO" id="GO:0004672">
    <property type="term" value="F:protein kinase activity"/>
    <property type="evidence" value="ECO:0007669"/>
    <property type="project" value="InterPro"/>
</dbReference>
<evidence type="ECO:0000259" key="1">
    <source>
        <dbReference type="PROSITE" id="PS50011"/>
    </source>
</evidence>
<feature type="non-terminal residue" evidence="2">
    <location>
        <position position="140"/>
    </location>
</feature>
<dbReference type="SUPFAM" id="SSF56112">
    <property type="entry name" value="Protein kinase-like (PK-like)"/>
    <property type="match status" value="1"/>
</dbReference>
<dbReference type="GO" id="GO:0007165">
    <property type="term" value="P:signal transduction"/>
    <property type="evidence" value="ECO:0007669"/>
    <property type="project" value="TreeGrafter"/>
</dbReference>
<name>A0AA40AP30_9PEZI</name>
<dbReference type="AlphaFoldDB" id="A0AA40AP30"/>
<dbReference type="Pfam" id="PF00069">
    <property type="entry name" value="Pkinase"/>
    <property type="match status" value="1"/>
</dbReference>
<proteinExistence type="predicted"/>
<evidence type="ECO:0000313" key="3">
    <source>
        <dbReference type="Proteomes" id="UP001172102"/>
    </source>
</evidence>
<reference evidence="2" key="1">
    <citation type="submission" date="2023-06" db="EMBL/GenBank/DDBJ databases">
        <title>Genome-scale phylogeny and comparative genomics of the fungal order Sordariales.</title>
        <authorList>
            <consortium name="Lawrence Berkeley National Laboratory"/>
            <person name="Hensen N."/>
            <person name="Bonometti L."/>
            <person name="Westerberg I."/>
            <person name="Brannstrom I.O."/>
            <person name="Guillou S."/>
            <person name="Cros-Aarteil S."/>
            <person name="Calhoun S."/>
            <person name="Haridas S."/>
            <person name="Kuo A."/>
            <person name="Mondo S."/>
            <person name="Pangilinan J."/>
            <person name="Riley R."/>
            <person name="Labutti K."/>
            <person name="Andreopoulos B."/>
            <person name="Lipzen A."/>
            <person name="Chen C."/>
            <person name="Yanf M."/>
            <person name="Daum C."/>
            <person name="Ng V."/>
            <person name="Clum A."/>
            <person name="Steindorff A."/>
            <person name="Ohm R."/>
            <person name="Martin F."/>
            <person name="Silar P."/>
            <person name="Natvig D."/>
            <person name="Lalanne C."/>
            <person name="Gautier V."/>
            <person name="Ament-Velasquez S.L."/>
            <person name="Kruys A."/>
            <person name="Hutchinson M.I."/>
            <person name="Powell A.J."/>
            <person name="Barry K."/>
            <person name="Miller A.N."/>
            <person name="Grigoriev I.V."/>
            <person name="Debuchy R."/>
            <person name="Gladieux P."/>
            <person name="Thoren M.H."/>
            <person name="Johannesson H."/>
        </authorList>
    </citation>
    <scope>NUCLEOTIDE SEQUENCE</scope>
    <source>
        <strain evidence="2">SMH4607-1</strain>
    </source>
</reference>
<keyword evidence="2" id="KW-0418">Kinase</keyword>
<dbReference type="InterPro" id="IPR000719">
    <property type="entry name" value="Prot_kinase_dom"/>
</dbReference>
<dbReference type="InterPro" id="IPR011009">
    <property type="entry name" value="Kinase-like_dom_sf"/>
</dbReference>
<dbReference type="PANTHER" id="PTHR48011">
    <property type="entry name" value="CCR4-NOT TRANSCRIPTIONAL COMPLEX SUBUNIT CAF120-RELATED"/>
    <property type="match status" value="1"/>
</dbReference>
<dbReference type="PROSITE" id="PS50011">
    <property type="entry name" value="PROTEIN_KINASE_DOM"/>
    <property type="match status" value="1"/>
</dbReference>
<comment type="caution">
    <text evidence="2">The sequence shown here is derived from an EMBL/GenBank/DDBJ whole genome shotgun (WGS) entry which is preliminary data.</text>
</comment>
<keyword evidence="2" id="KW-0808">Transferase</keyword>
<dbReference type="EMBL" id="JAUKUA010000003">
    <property type="protein sequence ID" value="KAK0719307.1"/>
    <property type="molecule type" value="Genomic_DNA"/>
</dbReference>
<organism evidence="2 3">
    <name type="scientific">Lasiosphaeris hirsuta</name>
    <dbReference type="NCBI Taxonomy" id="260670"/>
    <lineage>
        <taxon>Eukaryota</taxon>
        <taxon>Fungi</taxon>
        <taxon>Dikarya</taxon>
        <taxon>Ascomycota</taxon>
        <taxon>Pezizomycotina</taxon>
        <taxon>Sordariomycetes</taxon>
        <taxon>Sordariomycetidae</taxon>
        <taxon>Sordariales</taxon>
        <taxon>Lasiosphaeriaceae</taxon>
        <taxon>Lasiosphaeris</taxon>
    </lineage>
</organism>